<dbReference type="Pfam" id="PF14529">
    <property type="entry name" value="Exo_endo_phos_2"/>
    <property type="match status" value="1"/>
</dbReference>
<dbReference type="InterPro" id="IPR036397">
    <property type="entry name" value="RNaseH_sf"/>
</dbReference>
<accession>V9GZV1</accession>
<dbReference type="SUPFAM" id="SSF53098">
    <property type="entry name" value="Ribonuclease H-like"/>
    <property type="match status" value="1"/>
</dbReference>
<dbReference type="Gene3D" id="3.60.10.10">
    <property type="entry name" value="Endonuclease/exonuclease/phosphatase"/>
    <property type="match status" value="1"/>
</dbReference>
<dbReference type="EMBL" id="L76169">
    <property type="protein sequence ID" value="AAA85636.1"/>
    <property type="molecule type" value="Genomic_DNA"/>
</dbReference>
<dbReference type="PANTHER" id="PTHR33481">
    <property type="entry name" value="REVERSE TRANSCRIPTASE"/>
    <property type="match status" value="1"/>
</dbReference>
<feature type="domain" description="Reverse transcriptase" evidence="3">
    <location>
        <begin position="387"/>
        <end position="659"/>
    </location>
</feature>
<dbReference type="PANTHER" id="PTHR33481:SF1">
    <property type="entry name" value="ENDONUCLEASE_EXONUCLEASE_PHOSPHATASE DOMAIN-CONTAINING PROTEIN-RELATED"/>
    <property type="match status" value="1"/>
</dbReference>
<protein>
    <submittedName>
        <fullName evidence="5">Reverse transcriptase, RNaseH</fullName>
    </submittedName>
</protein>
<dbReference type="CDD" id="cd01650">
    <property type="entry name" value="RT_nLTR_like"/>
    <property type="match status" value="1"/>
</dbReference>
<dbReference type="SUPFAM" id="SSF56219">
    <property type="entry name" value="DNase I-like"/>
    <property type="match status" value="1"/>
</dbReference>
<keyword evidence="5" id="KW-0808">Transferase</keyword>
<feature type="non-terminal residue" evidence="5">
    <location>
        <position position="1"/>
    </location>
</feature>
<evidence type="ECO:0000313" key="5">
    <source>
        <dbReference type="EMBL" id="AAA85636.1"/>
    </source>
</evidence>
<dbReference type="SUPFAM" id="SSF56672">
    <property type="entry name" value="DNA/RNA polymerases"/>
    <property type="match status" value="1"/>
</dbReference>
<evidence type="ECO:0000256" key="1">
    <source>
        <dbReference type="ARBA" id="ARBA00004173"/>
    </source>
</evidence>
<dbReference type="InterPro" id="IPR002156">
    <property type="entry name" value="RNaseH_domain"/>
</dbReference>
<reference evidence="5" key="1">
    <citation type="journal article" date="1996" name="Mol. Gen. Genet.">
        <title>CgT1: a non-LTR retrotransposon with restricted distribution in the fungal phytopathogen Colletotrichum gloeosporioides.</title>
        <authorList>
            <person name="He C."/>
            <person name="Nourse J.P."/>
            <person name="Kelemu S."/>
            <person name="Irwin J.A.G."/>
            <person name="Manners J.M."/>
        </authorList>
    </citation>
    <scope>NUCLEOTIDE SEQUENCE</scope>
    <source>
        <strain evidence="5">21808</strain>
    </source>
</reference>
<dbReference type="InterPro" id="IPR012337">
    <property type="entry name" value="RNaseH-like_sf"/>
</dbReference>
<dbReference type="GO" id="GO:0005739">
    <property type="term" value="C:mitochondrion"/>
    <property type="evidence" value="ECO:0007669"/>
    <property type="project" value="UniProtKB-SubCell"/>
</dbReference>
<dbReference type="PROSITE" id="PS50878">
    <property type="entry name" value="RT_POL"/>
    <property type="match status" value="1"/>
</dbReference>
<organism evidence="5">
    <name type="scientific">Colletotrichum gloeosporioides</name>
    <name type="common">Anthracnose fungus</name>
    <name type="synonym">Glomerella cingulata</name>
    <dbReference type="NCBI Taxonomy" id="474922"/>
    <lineage>
        <taxon>Eukaryota</taxon>
        <taxon>Fungi</taxon>
        <taxon>Dikarya</taxon>
        <taxon>Ascomycota</taxon>
        <taxon>Pezizomycotina</taxon>
        <taxon>Sordariomycetes</taxon>
        <taxon>Hypocreomycetidae</taxon>
        <taxon>Glomerellales</taxon>
        <taxon>Glomerellaceae</taxon>
        <taxon>Colletotrichum</taxon>
        <taxon>Colletotrichum gloeosporioides species complex</taxon>
    </lineage>
</organism>
<feature type="domain" description="RNase H type-1" evidence="4">
    <location>
        <begin position="872"/>
        <end position="1002"/>
    </location>
</feature>
<keyword evidence="5" id="KW-0548">Nucleotidyltransferase</keyword>
<dbReference type="InterPro" id="IPR043502">
    <property type="entry name" value="DNA/RNA_pol_sf"/>
</dbReference>
<dbReference type="Pfam" id="PF00078">
    <property type="entry name" value="RVT_1"/>
    <property type="match status" value="1"/>
</dbReference>
<dbReference type="Gene3D" id="3.30.420.10">
    <property type="entry name" value="Ribonuclease H-like superfamily/Ribonuclease H"/>
    <property type="match status" value="1"/>
</dbReference>
<keyword evidence="5" id="KW-0695">RNA-directed DNA polymerase</keyword>
<sequence length="1096" mass="120709">IQQQRPSPSRDILWVKAGDLTIINIYRPPGEPINHTTTTLLDYQPPEGTLIAGDLNARHPSWEPGSSSRNRGDDIAEWAEGYNLEFIGEAGAPTHTHGHTLDLTFSNIPFAEAYISAHLHPGADHQAIIIIIPINKSQEQWCQSSHPIVSDSALLRLADLVQMGIPALPTLGDIPTPAEIDSLATQLVSLLSTAIQAVGKRRTNQGSRAPWWTEECSEAHRAVIEARRQQAQEPGLAVPPPILEEQKAFLTTVRKAKRAYWAAKVEEAGTNQNLYQILSWRKSGLAVKAPPLLVDGQAINNSYDKAQALRKAILERFDAADDLPGNPFTVPMVIRRLIPWQHTVSIEEVRQATLTKATTPGIDGITTKLLQSIWGLIATPVQKLFQACVQTGYFPRTFRKAEVVMIQKLGKTDFSKTGSWRPIALLSCLGKGLERLIAKRMAYLTILEGVASPQQVGALPGRAAVDLTTCLTHEIERALDLGLTATLVTMDVKGAFDSVLRNRLIIRLRQQGWPNSLLRLIFTFASSRTARVRLEDTTTEDFPLSCGLPQGSPLSPILFLLYIADILADNQRLRFGYADDIGLLETSPSLEENTTALSQEITQILNWGTDNKVAFEPAKCEAVHFSRKHKQRKDLPDIQARELTIKASTKPVRWLGVWFDKKLTFRHHVDTKVAAAKKVAQFLRHLSNTKGGLPAAAARLAVTACVLPTPLYGAETWYAGLKRPARNSSTNATSSSASNQIATISTRQKGLVKRVEKVITAAAWAILPVWQTTSTSSLLRDAGLPTAKVALEGVRLRFATRLQKVDQQHPLVPRLLQLGRQQTRLQRTAALLPKCPRPLLLQPQHLSGQDPTARQSKEEATKALQAWLKTVPDHHTIVYSDGSKAPNGATGFGFVIYRGSRRIAQGCGRLGIAEVFDGEAEGARAGLRRALLTSQGQPIHICIDNTSVIQGIRSNIPDSSQAAFLEIQAVARIYNIQTHWSPGHQGIKGNEEADILAKEGTTLPVPRGLLATLAGIKRLSQERKRHQYRKWWRQEAAPRYMQLGLKATLACPPELALPRAILHHPPSSPIRPWGLRTVSSTLQPYRSTAYLLLRGG</sequence>
<dbReference type="InterPro" id="IPR036691">
    <property type="entry name" value="Endo/exonu/phosph_ase_sf"/>
</dbReference>
<dbReference type="Pfam" id="PF00075">
    <property type="entry name" value="RNase_H"/>
    <property type="match status" value="1"/>
</dbReference>
<evidence type="ECO:0000256" key="2">
    <source>
        <dbReference type="ARBA" id="ARBA00023128"/>
    </source>
</evidence>
<evidence type="ECO:0000259" key="3">
    <source>
        <dbReference type="PROSITE" id="PS50878"/>
    </source>
</evidence>
<dbReference type="GO" id="GO:0003964">
    <property type="term" value="F:RNA-directed DNA polymerase activity"/>
    <property type="evidence" value="ECO:0007669"/>
    <property type="project" value="UniProtKB-KW"/>
</dbReference>
<dbReference type="AlphaFoldDB" id="V9GZV1"/>
<dbReference type="InterPro" id="IPR005135">
    <property type="entry name" value="Endo/exonuclease/phosphatase"/>
</dbReference>
<dbReference type="CDD" id="cd09276">
    <property type="entry name" value="Rnase_HI_RT_non_LTR"/>
    <property type="match status" value="1"/>
</dbReference>
<dbReference type="GO" id="GO:0004523">
    <property type="term" value="F:RNA-DNA hybrid ribonuclease activity"/>
    <property type="evidence" value="ECO:0007669"/>
    <property type="project" value="InterPro"/>
</dbReference>
<name>V9GZV1_COLGL</name>
<dbReference type="PROSITE" id="PS50879">
    <property type="entry name" value="RNASE_H_1"/>
    <property type="match status" value="1"/>
</dbReference>
<proteinExistence type="predicted"/>
<comment type="subcellular location">
    <subcellularLocation>
        <location evidence="1">Mitochondrion</location>
    </subcellularLocation>
</comment>
<dbReference type="GO" id="GO:0003676">
    <property type="term" value="F:nucleic acid binding"/>
    <property type="evidence" value="ECO:0007669"/>
    <property type="project" value="InterPro"/>
</dbReference>
<evidence type="ECO:0000259" key="4">
    <source>
        <dbReference type="PROSITE" id="PS50879"/>
    </source>
</evidence>
<keyword evidence="2" id="KW-0496">Mitochondrion</keyword>
<dbReference type="InterPro" id="IPR000477">
    <property type="entry name" value="RT_dom"/>
</dbReference>